<reference evidence="4" key="1">
    <citation type="journal article" date="2019" name="Int. J. Syst. Evol. Microbiol.">
        <title>The Global Catalogue of Microorganisms (GCM) 10K type strain sequencing project: providing services to taxonomists for standard genome sequencing and annotation.</title>
        <authorList>
            <consortium name="The Broad Institute Genomics Platform"/>
            <consortium name="The Broad Institute Genome Sequencing Center for Infectious Disease"/>
            <person name="Wu L."/>
            <person name="Ma J."/>
        </authorList>
    </citation>
    <scope>NUCLEOTIDE SEQUENCE [LARGE SCALE GENOMIC DNA]</scope>
    <source>
        <strain evidence="4">CGMCC 1.16306</strain>
    </source>
</reference>
<dbReference type="Pfam" id="PF04740">
    <property type="entry name" value="LXG"/>
    <property type="match status" value="1"/>
</dbReference>
<evidence type="ECO:0000259" key="2">
    <source>
        <dbReference type="PROSITE" id="PS51756"/>
    </source>
</evidence>
<dbReference type="Proteomes" id="UP001596022">
    <property type="component" value="Unassembled WGS sequence"/>
</dbReference>
<evidence type="ECO:0000313" key="4">
    <source>
        <dbReference type="Proteomes" id="UP001596022"/>
    </source>
</evidence>
<organism evidence="3 4">
    <name type="scientific">Camelliibacillus cellulosilyticus</name>
    <dbReference type="NCBI Taxonomy" id="2174486"/>
    <lineage>
        <taxon>Bacteria</taxon>
        <taxon>Bacillati</taxon>
        <taxon>Bacillota</taxon>
        <taxon>Bacilli</taxon>
        <taxon>Bacillales</taxon>
        <taxon>Sporolactobacillaceae</taxon>
        <taxon>Camelliibacillus</taxon>
    </lineage>
</organism>
<dbReference type="EMBL" id="JBHSFW010000008">
    <property type="protein sequence ID" value="MFC4619400.1"/>
    <property type="molecule type" value="Genomic_DNA"/>
</dbReference>
<feature type="domain" description="LXG" evidence="2">
    <location>
        <begin position="1"/>
        <end position="229"/>
    </location>
</feature>
<name>A0ABV9GRV2_9BACL</name>
<comment type="caution">
    <text evidence="3">The sequence shown here is derived from an EMBL/GenBank/DDBJ whole genome shotgun (WGS) entry which is preliminary data.</text>
</comment>
<dbReference type="InterPro" id="IPR006829">
    <property type="entry name" value="LXG_dom"/>
</dbReference>
<keyword evidence="4" id="KW-1185">Reference proteome</keyword>
<accession>A0ABV9GRV2</accession>
<comment type="similarity">
    <text evidence="1">In the N-terminal section; belongs to the LXG family.</text>
</comment>
<sequence>MKVLKVSEVTHNIDLIIEKRTSEKNQVHDIQGAMKRLIDLEDALKGEGGDAIREFFLIAHVPVLLLLQDFQESYINELKNIKEAVGNFESNDGLIREDFIDHDVTRGIAKVEQTTHDYVNDVNSHLRSVSDIVSAFPASTGAFDTHIRNARTDLQKTVEDLHQLDRSNTSKLKSAVDKLNEIKHHIEKIKGWTKDGVFLSDKEKSDAGKSLGDNVLQEILNKYGLITLLRNTSLSVASAILNSGKLLKIGGLSFKMFKEKGKIFIKIKGNPIKSLRDFEKYREALIGSLGGKWKWDRDFLTQLVNKGVPLYNNEGKKVFRVNSNKFIYSQFDDLGNYVERLKQTKVQVAKDTFKNEMKFWEYFRGWKGASTITKLGKGAGVVGVGLTVADDFKDSFFNDKGQFEYKGGKQIKKFVVDTSVDIGAGAASMATGAAIGSAVGPVGTVGGALIGAGIFLFTNAKMIGDPPKSMVEVTKEFSNKIVDKVGDFTKKAAKKVEDCIGSIGNTLHKIFW</sequence>
<evidence type="ECO:0000256" key="1">
    <source>
        <dbReference type="ARBA" id="ARBA00034117"/>
    </source>
</evidence>
<evidence type="ECO:0000313" key="3">
    <source>
        <dbReference type="EMBL" id="MFC4619400.1"/>
    </source>
</evidence>
<dbReference type="RefSeq" id="WP_376846496.1">
    <property type="nucleotide sequence ID" value="NZ_JBHSFW010000008.1"/>
</dbReference>
<gene>
    <name evidence="3" type="ORF">ACFO4N_11815</name>
</gene>
<proteinExistence type="inferred from homology"/>
<dbReference type="PROSITE" id="PS51756">
    <property type="entry name" value="LXG"/>
    <property type="match status" value="1"/>
</dbReference>
<protein>
    <submittedName>
        <fullName evidence="3">T7SS effector LXG polymorphic toxin</fullName>
    </submittedName>
</protein>